<gene>
    <name evidence="1" type="ORF">E2C01_008344</name>
</gene>
<dbReference type="EMBL" id="VSRR010000435">
    <property type="protein sequence ID" value="MPC15548.1"/>
    <property type="molecule type" value="Genomic_DNA"/>
</dbReference>
<dbReference type="Proteomes" id="UP000324222">
    <property type="component" value="Unassembled WGS sequence"/>
</dbReference>
<evidence type="ECO:0000313" key="1">
    <source>
        <dbReference type="EMBL" id="MPC15548.1"/>
    </source>
</evidence>
<protein>
    <submittedName>
        <fullName evidence="1">Uncharacterized protein</fullName>
    </submittedName>
</protein>
<reference evidence="1 2" key="1">
    <citation type="submission" date="2019-05" db="EMBL/GenBank/DDBJ databases">
        <title>Another draft genome of Portunus trituberculatus and its Hox gene families provides insights of decapod evolution.</title>
        <authorList>
            <person name="Jeong J.-H."/>
            <person name="Song I."/>
            <person name="Kim S."/>
            <person name="Choi T."/>
            <person name="Kim D."/>
            <person name="Ryu S."/>
            <person name="Kim W."/>
        </authorList>
    </citation>
    <scope>NUCLEOTIDE SEQUENCE [LARGE SCALE GENOMIC DNA]</scope>
    <source>
        <tissue evidence="1">Muscle</tissue>
    </source>
</reference>
<keyword evidence="2" id="KW-1185">Reference proteome</keyword>
<name>A0A5B7D241_PORTR</name>
<evidence type="ECO:0000313" key="2">
    <source>
        <dbReference type="Proteomes" id="UP000324222"/>
    </source>
</evidence>
<proteinExistence type="predicted"/>
<organism evidence="1 2">
    <name type="scientific">Portunus trituberculatus</name>
    <name type="common">Swimming crab</name>
    <name type="synonym">Neptunus trituberculatus</name>
    <dbReference type="NCBI Taxonomy" id="210409"/>
    <lineage>
        <taxon>Eukaryota</taxon>
        <taxon>Metazoa</taxon>
        <taxon>Ecdysozoa</taxon>
        <taxon>Arthropoda</taxon>
        <taxon>Crustacea</taxon>
        <taxon>Multicrustacea</taxon>
        <taxon>Malacostraca</taxon>
        <taxon>Eumalacostraca</taxon>
        <taxon>Eucarida</taxon>
        <taxon>Decapoda</taxon>
        <taxon>Pleocyemata</taxon>
        <taxon>Brachyura</taxon>
        <taxon>Eubrachyura</taxon>
        <taxon>Portunoidea</taxon>
        <taxon>Portunidae</taxon>
        <taxon>Portuninae</taxon>
        <taxon>Portunus</taxon>
    </lineage>
</organism>
<accession>A0A5B7D241</accession>
<dbReference type="AlphaFoldDB" id="A0A5B7D241"/>
<comment type="caution">
    <text evidence="1">The sequence shown here is derived from an EMBL/GenBank/DDBJ whole genome shotgun (WGS) entry which is preliminary data.</text>
</comment>
<sequence length="148" mass="16108">MTDPSSRSLQNSNKEHVKETLPTILGVHLQTSNHSSLLQSSWVQEVTQPFTPQLLATTLGSFKSDKLLGLSIILYEFLTHIPSPLEDILLQLCTTFWSCGNFLVCWKFSTSSLSLSPARSPHPLPPTGPSLGCGVVDKVVSVGLGRHP</sequence>